<dbReference type="Pfam" id="PF08153">
    <property type="entry name" value="NGP1NT"/>
    <property type="match status" value="1"/>
</dbReference>
<dbReference type="InterPro" id="IPR011421">
    <property type="entry name" value="BCNT-C"/>
</dbReference>
<dbReference type="EMBL" id="AGBW02013617">
    <property type="protein sequence ID" value="OWR43138.1"/>
    <property type="molecule type" value="Genomic_DNA"/>
</dbReference>
<feature type="compositionally biased region" description="Basic and acidic residues" evidence="8">
    <location>
        <begin position="758"/>
        <end position="804"/>
    </location>
</feature>
<reference evidence="11 12" key="1">
    <citation type="journal article" date="2011" name="Cell">
        <title>The monarch butterfly genome yields insights into long-distance migration.</title>
        <authorList>
            <person name="Zhan S."/>
            <person name="Merlin C."/>
            <person name="Boore J.L."/>
            <person name="Reppert S.M."/>
        </authorList>
    </citation>
    <scope>NUCLEOTIDE SEQUENCE [LARGE SCALE GENOMIC DNA]</scope>
    <source>
        <strain evidence="11">F-2</strain>
    </source>
</reference>
<dbReference type="PRINTS" id="PR00326">
    <property type="entry name" value="GTP1OBG"/>
</dbReference>
<dbReference type="InterPro" id="IPR050755">
    <property type="entry name" value="TRAFAC_YlqF/YawG_RiboMat"/>
</dbReference>
<evidence type="ECO:0000313" key="11">
    <source>
        <dbReference type="EMBL" id="OWR43138.1"/>
    </source>
</evidence>
<feature type="region of interest" description="Disordered" evidence="8">
    <location>
        <begin position="550"/>
        <end position="609"/>
    </location>
</feature>
<evidence type="ECO:0000256" key="6">
    <source>
        <dbReference type="ARBA" id="ARBA00065814"/>
    </source>
</evidence>
<feature type="region of interest" description="Disordered" evidence="8">
    <location>
        <begin position="634"/>
        <end position="828"/>
    </location>
</feature>
<feature type="compositionally biased region" description="Basic residues" evidence="8">
    <location>
        <begin position="651"/>
        <end position="667"/>
    </location>
</feature>
<dbReference type="FunFam" id="1.10.1580.10:FF:000001">
    <property type="entry name" value="Nucleolar GTP-binding protein 2"/>
    <property type="match status" value="1"/>
</dbReference>
<protein>
    <recommendedName>
        <fullName evidence="7">Nucleolar GTP-binding protein 2</fullName>
    </recommendedName>
</protein>
<dbReference type="PROSITE" id="PS51279">
    <property type="entry name" value="BCNT_C"/>
    <property type="match status" value="1"/>
</dbReference>
<dbReference type="KEGG" id="dpl:KGM_213540"/>
<dbReference type="STRING" id="278856.A0A212ENS7"/>
<sequence length="950" mass="108663">MGKVRSAPGAPRKQGFNKSGHSMNPERPTEGLQGVGKPRTKGTIKRLQMYRNFKAKRDKTGKILTPAPFQGWLPSGSQARVEPNQKWFGNSRVISQNALQKFQDEFGAAVKNPYQVIMKPTNLPITLLNEKAKHARVHLLDTEGFDKTFGPKKQRKRVNLKFNDLQTLSKAVEENTEKYDETKDVDRVRDDDGVREGQREWIFGAGMSRRIWNELYKVIDSSDVLLQVLDARDPMGTRCPYVEKFLREEKPHKHLIFILNKVDLVPNWVTQRWVAILSSEYPTVAFHASMTHPFGKGSLINLLRQFAKLHIDKKQISVGLIGYPNVGKSSVINTLRAKKVCKVAPIAGETKVWQYITLMRRIYLIDCPGIVYPSAETDTEKVLKGVVRVELVQNPEDYIEEVLKRVRKEYLIKTYKVEGFETATEFLEKLAARTGKLLKKGEPDIAQVAKMVLNDWQRGKLPFYVAPEGFEVPLTKQQEIEPKESQEKVPEEKAEEAVQESVTESNESKDENSEKPSLTVNKLVIAQDFAKIRVGLQFDNEDDVRPLEEVSIPEELKGIDEQNDDSVVQEEDKKENGEDNDDSDSDISNFYSDNEDVCSDVEDHLTNDPETVKEIKRKKLEVASGTFIVEEVSKKKKKINDGTEAPVKNKLTAKQRRAVERAHKRTKTGSNFYEVSNVKNRNRNRKKPMSSDSESDELYVPGESELKRQTELSEEESGNESDEQPDGEETPKSKKRKSKQPVRGRKKIKAKSITEISNDEHNEKDDEKDSLDPEEIKKREDEVWAKFLGKPKEDLPAKESKEINVTKPETILPPKNNISVKNDTKQDGEREKRIFEFAGETIVVENNVIKEKIKTEEKAPKVSKFQSPSGSGKGLSNILGQLNKKNKLSTLEKSKLDWNTYKREEGIEEEITSHNKGKAGYLDRRDFLERTDVRQYEIERDLRLSRRSKQ</sequence>
<dbReference type="PANTHER" id="PTHR11089:SF9">
    <property type="entry name" value="NUCLEOLAR GTP-BINDING PROTEIN 2"/>
    <property type="match status" value="1"/>
</dbReference>
<feature type="domain" description="CP-type G" evidence="10">
    <location>
        <begin position="212"/>
        <end position="373"/>
    </location>
</feature>
<dbReference type="Gene3D" id="3.40.50.300">
    <property type="entry name" value="P-loop containing nucleotide triphosphate hydrolases"/>
    <property type="match status" value="1"/>
</dbReference>
<feature type="compositionally biased region" description="Basic and acidic residues" evidence="8">
    <location>
        <begin position="550"/>
        <end position="560"/>
    </location>
</feature>
<feature type="region of interest" description="Disordered" evidence="8">
    <location>
        <begin position="475"/>
        <end position="516"/>
    </location>
</feature>
<evidence type="ECO:0000256" key="1">
    <source>
        <dbReference type="ARBA" id="ARBA00004604"/>
    </source>
</evidence>
<dbReference type="FunCoup" id="A0A212ENS7">
    <property type="interactions" value="1170"/>
</dbReference>
<evidence type="ECO:0000313" key="12">
    <source>
        <dbReference type="Proteomes" id="UP000007151"/>
    </source>
</evidence>
<dbReference type="InterPro" id="IPR006073">
    <property type="entry name" value="GTP-bd"/>
</dbReference>
<accession>A0A212ENS7</accession>
<dbReference type="InParanoid" id="A0A212ENS7"/>
<feature type="region of interest" description="Disordered" evidence="8">
    <location>
        <begin position="856"/>
        <end position="878"/>
    </location>
</feature>
<comment type="subunit">
    <text evidence="6">Interacts with LYAR and RPL23A. Interacts with the nuclear importin-beta receptor and, at a lower extent, with importin-alpha.</text>
</comment>
<dbReference type="SUPFAM" id="SSF52540">
    <property type="entry name" value="P-loop containing nucleoside triphosphate hydrolases"/>
    <property type="match status" value="1"/>
</dbReference>
<name>A0A212ENS7_DANPL</name>
<feature type="region of interest" description="Disordered" evidence="8">
    <location>
        <begin position="1"/>
        <end position="42"/>
    </location>
</feature>
<dbReference type="Proteomes" id="UP000007151">
    <property type="component" value="Unassembled WGS sequence"/>
</dbReference>
<evidence type="ECO:0000259" key="9">
    <source>
        <dbReference type="PROSITE" id="PS51279"/>
    </source>
</evidence>
<keyword evidence="2 7" id="KW-0547">Nucleotide-binding</keyword>
<keyword evidence="4 7" id="KW-0539">Nucleus</keyword>
<evidence type="ECO:0000256" key="5">
    <source>
        <dbReference type="ARBA" id="ARBA00054763"/>
    </source>
</evidence>
<feature type="domain" description="BCNT-C" evidence="9">
    <location>
        <begin position="869"/>
        <end position="949"/>
    </location>
</feature>
<evidence type="ECO:0000259" key="10">
    <source>
        <dbReference type="PROSITE" id="PS51721"/>
    </source>
</evidence>
<dbReference type="GO" id="GO:0005525">
    <property type="term" value="F:GTP binding"/>
    <property type="evidence" value="ECO:0007669"/>
    <property type="project" value="UniProtKB-KW"/>
</dbReference>
<feature type="compositionally biased region" description="Basic and acidic residues" evidence="8">
    <location>
        <begin position="478"/>
        <end position="496"/>
    </location>
</feature>
<dbReference type="Pfam" id="PF07572">
    <property type="entry name" value="BCNT"/>
    <property type="match status" value="1"/>
</dbReference>
<dbReference type="FunFam" id="3.40.50.300:FF:000559">
    <property type="entry name" value="Nuclear/nucleolar GTPase 2"/>
    <property type="match status" value="1"/>
</dbReference>
<evidence type="ECO:0000256" key="8">
    <source>
        <dbReference type="SAM" id="MobiDB-lite"/>
    </source>
</evidence>
<dbReference type="InterPro" id="IPR024929">
    <property type="entry name" value="GNL2_CP_dom"/>
</dbReference>
<dbReference type="PANTHER" id="PTHR11089">
    <property type="entry name" value="GTP-BINDING PROTEIN-RELATED"/>
    <property type="match status" value="1"/>
</dbReference>
<dbReference type="InterPro" id="IPR027417">
    <property type="entry name" value="P-loop_NTPase"/>
</dbReference>
<comment type="caution">
    <text evidence="11">The sequence shown here is derived from an EMBL/GenBank/DDBJ whole genome shotgun (WGS) entry which is preliminary data.</text>
</comment>
<dbReference type="PROSITE" id="PS51721">
    <property type="entry name" value="G_CP"/>
    <property type="match status" value="1"/>
</dbReference>
<dbReference type="InterPro" id="IPR023179">
    <property type="entry name" value="GTP-bd_ortho_bundle_sf"/>
</dbReference>
<feature type="compositionally biased region" description="Basic residues" evidence="8">
    <location>
        <begin position="733"/>
        <end position="750"/>
    </location>
</feature>
<evidence type="ECO:0000256" key="2">
    <source>
        <dbReference type="ARBA" id="ARBA00022741"/>
    </source>
</evidence>
<dbReference type="Gene3D" id="1.10.1580.10">
    <property type="match status" value="1"/>
</dbReference>
<keyword evidence="3 7" id="KW-0342">GTP-binding</keyword>
<evidence type="ECO:0000256" key="3">
    <source>
        <dbReference type="ARBA" id="ARBA00023134"/>
    </source>
</evidence>
<feature type="compositionally biased region" description="Acidic residues" evidence="8">
    <location>
        <begin position="712"/>
        <end position="728"/>
    </location>
</feature>
<evidence type="ECO:0000256" key="4">
    <source>
        <dbReference type="ARBA" id="ARBA00023242"/>
    </source>
</evidence>
<feature type="compositionally biased region" description="Polar residues" evidence="8">
    <location>
        <begin position="668"/>
        <end position="678"/>
    </location>
</feature>
<dbReference type="CDD" id="cd01858">
    <property type="entry name" value="NGP_1"/>
    <property type="match status" value="1"/>
</dbReference>
<dbReference type="AlphaFoldDB" id="A0A212ENS7"/>
<comment type="function">
    <text evidence="5">GTPase that associates with pre-60S ribosomal subunits in the nucleolus and is required for their nuclear export and maturation. May promote cell proliferation possibly by increasing p53/TP53 protein levels, and consequently those of its downstream product CDKN1A/p21, and decreasing RPL23A protein levels.</text>
</comment>
<comment type="similarity">
    <text evidence="7">Belongs to the TRAFAC class YlqF/YawG GTPase family. NOG2 subfamily.</text>
</comment>
<dbReference type="InterPro" id="IPR012971">
    <property type="entry name" value="NOG2_N_dom"/>
</dbReference>
<dbReference type="Pfam" id="PF01926">
    <property type="entry name" value="MMR_HSR1"/>
    <property type="match status" value="1"/>
</dbReference>
<dbReference type="InterPro" id="IPR030378">
    <property type="entry name" value="G_CP_dom"/>
</dbReference>
<comment type="subcellular location">
    <subcellularLocation>
        <location evidence="1 7">Nucleus</location>
        <location evidence="1 7">Nucleolus</location>
    </subcellularLocation>
</comment>
<dbReference type="eggNOG" id="KOG4776">
    <property type="taxonomic scope" value="Eukaryota"/>
</dbReference>
<gene>
    <name evidence="11" type="ORF">KGM_213540</name>
</gene>
<dbReference type="eggNOG" id="KOG2423">
    <property type="taxonomic scope" value="Eukaryota"/>
</dbReference>
<organism evidence="11 12">
    <name type="scientific">Danaus plexippus plexippus</name>
    <dbReference type="NCBI Taxonomy" id="278856"/>
    <lineage>
        <taxon>Eukaryota</taxon>
        <taxon>Metazoa</taxon>
        <taxon>Ecdysozoa</taxon>
        <taxon>Arthropoda</taxon>
        <taxon>Hexapoda</taxon>
        <taxon>Insecta</taxon>
        <taxon>Pterygota</taxon>
        <taxon>Neoptera</taxon>
        <taxon>Endopterygota</taxon>
        <taxon>Lepidoptera</taxon>
        <taxon>Glossata</taxon>
        <taxon>Ditrysia</taxon>
        <taxon>Papilionoidea</taxon>
        <taxon>Nymphalidae</taxon>
        <taxon>Danainae</taxon>
        <taxon>Danaini</taxon>
        <taxon>Danaina</taxon>
        <taxon>Danaus</taxon>
        <taxon>Danaus</taxon>
    </lineage>
</organism>
<dbReference type="GO" id="GO:0005730">
    <property type="term" value="C:nucleolus"/>
    <property type="evidence" value="ECO:0007669"/>
    <property type="project" value="UniProtKB-SubCell"/>
</dbReference>
<keyword evidence="12" id="KW-1185">Reference proteome</keyword>
<proteinExistence type="inferred from homology"/>
<evidence type="ECO:0000256" key="7">
    <source>
        <dbReference type="RuleBase" id="RU364023"/>
    </source>
</evidence>